<evidence type="ECO:0000256" key="3">
    <source>
        <dbReference type="ARBA" id="ARBA00012663"/>
    </source>
</evidence>
<comment type="similarity">
    <text evidence="2">Belongs to the glycosyl hydrolase 3 family.</text>
</comment>
<dbReference type="EC" id="3.2.1.52" evidence="3"/>
<dbReference type="SUPFAM" id="SSF51445">
    <property type="entry name" value="(Trans)glycosidases"/>
    <property type="match status" value="1"/>
</dbReference>
<dbReference type="STRING" id="1542390.KX01_1141"/>
<dbReference type="AlphaFoldDB" id="A0A1J0KWB6"/>
<sequence>MPNSIRNKIGQLIMMDFRYWGHDDSNKPLPFKQANEKVCNLFEKYNLGGFILFRENIESNEQVISLLRDLQNSSNIPILFGVDQEGGRVNRLKQGTSTCGNMALGATANPENAKILSKLIGDELYSLGINLNFAPVVDINSNPKNPIIGVRAYSDNPEMVTEMARASIEGYKEANIIPCLKHFPGHGNTALDTHLGLVTIDADLKALEDVELYPYINLCKDNEDVVMTAHISVPALDETKFKSVNGEAFLPASLSYKITTELLREKLKFKGLIVTDAMDMKAISSSLNPVEAVKKTILAGTDIAVMPVRVWSEDDISKIENLFIALENEYHSDSNFAKRVDESFDRIIKFKKEKKLNSNPLFTLSKEDQINLANNIVGSNHHKKVELEIAKKATTIVKNSSLLPYSFRENMNVLIIDSDNARLEAFSRLLNKLAIDNDCHINISTKNLNENLEQIIKEADLVLIVSESLKESNSIYSNINKLSKGKSVNIAALTPYDINYIDNVENYVCIYGATSMDQTNYTKTNLEINILAGLITIFAKPSGKLINEAVGKLPVSL</sequence>
<keyword evidence="4" id="KW-0378">Hydrolase</keyword>
<reference evidence="8" key="1">
    <citation type="submission" date="2014-10" db="EMBL/GenBank/DDBJ databases">
        <authorList>
            <person name="Kuske C.R."/>
            <person name="Challacombe J.F."/>
            <person name="Daligault H.E."/>
            <person name="Davenport K.W."/>
            <person name="Johnson S.L."/>
            <person name="Siddaramappa S."/>
            <person name="Petersen J.M."/>
        </authorList>
    </citation>
    <scope>NUCLEOTIDE SEQUENCE [LARGE SCALE GENOMIC DNA]</scope>
    <source>
        <strain evidence="8">CA97-1460</strain>
    </source>
</reference>
<dbReference type="Proteomes" id="UP000182521">
    <property type="component" value="Chromosome"/>
</dbReference>
<dbReference type="GO" id="GO:0009254">
    <property type="term" value="P:peptidoglycan turnover"/>
    <property type="evidence" value="ECO:0007669"/>
    <property type="project" value="TreeGrafter"/>
</dbReference>
<evidence type="ECO:0000256" key="2">
    <source>
        <dbReference type="ARBA" id="ARBA00005336"/>
    </source>
</evidence>
<accession>A0A1J0KWB6</accession>
<feature type="domain" description="Glycoside hydrolase family 3 N-terminal" evidence="6">
    <location>
        <begin position="5"/>
        <end position="335"/>
    </location>
</feature>
<dbReference type="InterPro" id="IPR036881">
    <property type="entry name" value="Glyco_hydro_3_C_sf"/>
</dbReference>
<keyword evidence="5" id="KW-0326">Glycosidase</keyword>
<keyword evidence="8" id="KW-1185">Reference proteome</keyword>
<dbReference type="RefSeq" id="WP_071664056.1">
    <property type="nucleotide sequence ID" value="NZ_CP009654.1"/>
</dbReference>
<dbReference type="KEGG" id="frc:KX01_1141"/>
<dbReference type="Gene3D" id="3.40.50.1700">
    <property type="entry name" value="Glycoside hydrolase family 3 C-terminal domain"/>
    <property type="match status" value="1"/>
</dbReference>
<protein>
    <recommendedName>
        <fullName evidence="3">beta-N-acetylhexosaminidase</fullName>
        <ecNumber evidence="3">3.2.1.52</ecNumber>
    </recommendedName>
</protein>
<dbReference type="GO" id="GO:0004563">
    <property type="term" value="F:beta-N-acetylhexosaminidase activity"/>
    <property type="evidence" value="ECO:0007669"/>
    <property type="project" value="UniProtKB-EC"/>
</dbReference>
<dbReference type="InterPro" id="IPR017853">
    <property type="entry name" value="GH"/>
</dbReference>
<dbReference type="InterPro" id="IPR050226">
    <property type="entry name" value="NagZ_Beta-hexosaminidase"/>
</dbReference>
<evidence type="ECO:0000313" key="8">
    <source>
        <dbReference type="Proteomes" id="UP000182521"/>
    </source>
</evidence>
<dbReference type="InterPro" id="IPR001764">
    <property type="entry name" value="Glyco_hydro_3_N"/>
</dbReference>
<evidence type="ECO:0000256" key="5">
    <source>
        <dbReference type="ARBA" id="ARBA00023295"/>
    </source>
</evidence>
<dbReference type="InterPro" id="IPR036962">
    <property type="entry name" value="Glyco_hydro_3_N_sf"/>
</dbReference>
<evidence type="ECO:0000256" key="1">
    <source>
        <dbReference type="ARBA" id="ARBA00001231"/>
    </source>
</evidence>
<dbReference type="PANTHER" id="PTHR30480">
    <property type="entry name" value="BETA-HEXOSAMINIDASE-RELATED"/>
    <property type="match status" value="1"/>
</dbReference>
<dbReference type="PANTHER" id="PTHR30480:SF13">
    <property type="entry name" value="BETA-HEXOSAMINIDASE"/>
    <property type="match status" value="1"/>
</dbReference>
<proteinExistence type="inferred from homology"/>
<dbReference type="Gene3D" id="3.20.20.300">
    <property type="entry name" value="Glycoside hydrolase, family 3, N-terminal domain"/>
    <property type="match status" value="1"/>
</dbReference>
<evidence type="ECO:0000259" key="6">
    <source>
        <dbReference type="Pfam" id="PF00933"/>
    </source>
</evidence>
<dbReference type="EMBL" id="CP009654">
    <property type="protein sequence ID" value="APC97955.1"/>
    <property type="molecule type" value="Genomic_DNA"/>
</dbReference>
<comment type="catalytic activity">
    <reaction evidence="1">
        <text>Hydrolysis of terminal non-reducing N-acetyl-D-hexosamine residues in N-acetyl-beta-D-hexosaminides.</text>
        <dbReference type="EC" id="3.2.1.52"/>
    </reaction>
</comment>
<name>A0A1J0KWB6_9GAMM</name>
<dbReference type="InterPro" id="IPR019800">
    <property type="entry name" value="Glyco_hydro_3_AS"/>
</dbReference>
<evidence type="ECO:0000256" key="4">
    <source>
        <dbReference type="ARBA" id="ARBA00022801"/>
    </source>
</evidence>
<evidence type="ECO:0000313" key="7">
    <source>
        <dbReference type="EMBL" id="APC97955.1"/>
    </source>
</evidence>
<dbReference type="Pfam" id="PF00933">
    <property type="entry name" value="Glyco_hydro_3"/>
    <property type="match status" value="1"/>
</dbReference>
<organism evidence="7 8">
    <name type="scientific">Francisella frigiditurris</name>
    <dbReference type="NCBI Taxonomy" id="1542390"/>
    <lineage>
        <taxon>Bacteria</taxon>
        <taxon>Pseudomonadati</taxon>
        <taxon>Pseudomonadota</taxon>
        <taxon>Gammaproteobacteria</taxon>
        <taxon>Thiotrichales</taxon>
        <taxon>Francisellaceae</taxon>
        <taxon>Francisella</taxon>
    </lineage>
</organism>
<gene>
    <name evidence="7" type="ORF">KX01_1141</name>
</gene>
<dbReference type="GO" id="GO:0005975">
    <property type="term" value="P:carbohydrate metabolic process"/>
    <property type="evidence" value="ECO:0007669"/>
    <property type="project" value="InterPro"/>
</dbReference>
<dbReference type="PROSITE" id="PS00775">
    <property type="entry name" value="GLYCOSYL_HYDROL_F3"/>
    <property type="match status" value="1"/>
</dbReference>
<dbReference type="OrthoDB" id="9786661at2"/>